<dbReference type="EC" id="6.3.4.15" evidence="5"/>
<proteinExistence type="predicted"/>
<reference evidence="7" key="1">
    <citation type="submission" date="2015-05" db="EMBL/GenBank/DDBJ databases">
        <title>The complete genome of Altererythrobacter atlanticus strain 26DY36.</title>
        <authorList>
            <person name="Wu Y.-H."/>
            <person name="Cheng H."/>
            <person name="Wu X.-W."/>
        </authorList>
    </citation>
    <scope>NUCLEOTIDE SEQUENCE [LARGE SCALE GENOMIC DNA]</scope>
    <source>
        <strain evidence="7">26DY36</strain>
    </source>
</reference>
<dbReference type="PANTHER" id="PTHR12835:SF5">
    <property type="entry name" value="BIOTIN--PROTEIN LIGASE"/>
    <property type="match status" value="1"/>
</dbReference>
<dbReference type="NCBIfam" id="TIGR00121">
    <property type="entry name" value="birA_ligase"/>
    <property type="match status" value="1"/>
</dbReference>
<dbReference type="AlphaFoldDB" id="A0A0F7KRD3"/>
<evidence type="ECO:0000256" key="5">
    <source>
        <dbReference type="ARBA" id="ARBA00024227"/>
    </source>
</evidence>
<name>A0A0F7KRD3_9SPHN</name>
<dbReference type="InterPro" id="IPR008988">
    <property type="entry name" value="Transcriptional_repressor_C"/>
</dbReference>
<dbReference type="InterPro" id="IPR003142">
    <property type="entry name" value="BPL_C"/>
</dbReference>
<gene>
    <name evidence="7" type="primary">birA</name>
    <name evidence="7" type="ORF">WYH_00620</name>
</gene>
<dbReference type="EMBL" id="CP011452">
    <property type="protein sequence ID" value="AKH41676.1"/>
    <property type="molecule type" value="Genomic_DNA"/>
</dbReference>
<evidence type="ECO:0000256" key="1">
    <source>
        <dbReference type="ARBA" id="ARBA00022598"/>
    </source>
</evidence>
<sequence length="241" mass="25949">MSARFETVRETGSTNADLIARLEAGENIAEGTWLVADRQTSGRGRQGRRWLDARGNFMGSTVVHLSPQDPPAPSLSFVTSLAVYEAVFATLARPLGVFLKWPNDVLIAGSKFCGILLERRGDYAVIGVGVNLAAAPRLADRETRSLADSGPVPGRDAFARELAHQFDRELGRWRQFGLGPLLTRWLSAAHPIGSALSVHDGKGQKTSGKFEGLAPDGALQLRLDDGTMHVIHAGDVELEGN</sequence>
<dbReference type="PROSITE" id="PS51733">
    <property type="entry name" value="BPL_LPL_CATALYTIC"/>
    <property type="match status" value="1"/>
</dbReference>
<dbReference type="RefSeq" id="WP_046902663.1">
    <property type="nucleotide sequence ID" value="NZ_CP011452.2"/>
</dbReference>
<keyword evidence="1 7" id="KW-0436">Ligase</keyword>
<evidence type="ECO:0000256" key="6">
    <source>
        <dbReference type="ARBA" id="ARBA00047846"/>
    </source>
</evidence>
<dbReference type="GO" id="GO:0005737">
    <property type="term" value="C:cytoplasm"/>
    <property type="evidence" value="ECO:0007669"/>
    <property type="project" value="TreeGrafter"/>
</dbReference>
<keyword evidence="2" id="KW-0547">Nucleotide-binding</keyword>
<dbReference type="SUPFAM" id="SSF55681">
    <property type="entry name" value="Class II aaRS and biotin synthetases"/>
    <property type="match status" value="1"/>
</dbReference>
<organism evidence="7 8">
    <name type="scientific">Croceibacterium atlanticum</name>
    <dbReference type="NCBI Taxonomy" id="1267766"/>
    <lineage>
        <taxon>Bacteria</taxon>
        <taxon>Pseudomonadati</taxon>
        <taxon>Pseudomonadota</taxon>
        <taxon>Alphaproteobacteria</taxon>
        <taxon>Sphingomonadales</taxon>
        <taxon>Erythrobacteraceae</taxon>
        <taxon>Croceibacterium</taxon>
    </lineage>
</organism>
<dbReference type="STRING" id="1267766.WYH_00620"/>
<dbReference type="SUPFAM" id="SSF50037">
    <property type="entry name" value="C-terminal domain of transcriptional repressors"/>
    <property type="match status" value="1"/>
</dbReference>
<dbReference type="GO" id="GO:0004077">
    <property type="term" value="F:biotin--[biotin carboxyl-carrier protein] ligase activity"/>
    <property type="evidence" value="ECO:0007669"/>
    <property type="project" value="UniProtKB-EC"/>
</dbReference>
<dbReference type="GO" id="GO:0005524">
    <property type="term" value="F:ATP binding"/>
    <property type="evidence" value="ECO:0007669"/>
    <property type="project" value="UniProtKB-KW"/>
</dbReference>
<dbReference type="KEGG" id="aay:WYH_00620"/>
<dbReference type="Proteomes" id="UP000034392">
    <property type="component" value="Chromosome"/>
</dbReference>
<accession>A0A0F7KRD3</accession>
<keyword evidence="3" id="KW-0067">ATP-binding</keyword>
<dbReference type="InterPro" id="IPR004408">
    <property type="entry name" value="Biotin_CoA_COase_ligase"/>
</dbReference>
<evidence type="ECO:0000256" key="2">
    <source>
        <dbReference type="ARBA" id="ARBA00022741"/>
    </source>
</evidence>
<dbReference type="PATRIC" id="fig|1267766.3.peg.626"/>
<dbReference type="PANTHER" id="PTHR12835">
    <property type="entry name" value="BIOTIN PROTEIN LIGASE"/>
    <property type="match status" value="1"/>
</dbReference>
<evidence type="ECO:0000256" key="3">
    <source>
        <dbReference type="ARBA" id="ARBA00022840"/>
    </source>
</evidence>
<evidence type="ECO:0000313" key="7">
    <source>
        <dbReference type="EMBL" id="AKH41676.1"/>
    </source>
</evidence>
<dbReference type="Gene3D" id="3.30.930.10">
    <property type="entry name" value="Bira Bifunctional Protein, Domain 2"/>
    <property type="match status" value="1"/>
</dbReference>
<keyword evidence="4" id="KW-0092">Biotin</keyword>
<evidence type="ECO:0000313" key="8">
    <source>
        <dbReference type="Proteomes" id="UP000034392"/>
    </source>
</evidence>
<keyword evidence="8" id="KW-1185">Reference proteome</keyword>
<dbReference type="Pfam" id="PF03099">
    <property type="entry name" value="BPL_LplA_LipB"/>
    <property type="match status" value="1"/>
</dbReference>
<dbReference type="InterPro" id="IPR004143">
    <property type="entry name" value="BPL_LPL_catalytic"/>
</dbReference>
<comment type="catalytic activity">
    <reaction evidence="6">
        <text>biotin + L-lysyl-[protein] + ATP = N(6)-biotinyl-L-lysyl-[protein] + AMP + diphosphate + H(+)</text>
        <dbReference type="Rhea" id="RHEA:11756"/>
        <dbReference type="Rhea" id="RHEA-COMP:9752"/>
        <dbReference type="Rhea" id="RHEA-COMP:10505"/>
        <dbReference type="ChEBI" id="CHEBI:15378"/>
        <dbReference type="ChEBI" id="CHEBI:29969"/>
        <dbReference type="ChEBI" id="CHEBI:30616"/>
        <dbReference type="ChEBI" id="CHEBI:33019"/>
        <dbReference type="ChEBI" id="CHEBI:57586"/>
        <dbReference type="ChEBI" id="CHEBI:83144"/>
        <dbReference type="ChEBI" id="CHEBI:456215"/>
        <dbReference type="EC" id="6.3.4.15"/>
    </reaction>
</comment>
<dbReference type="Pfam" id="PF02237">
    <property type="entry name" value="BPL_C"/>
    <property type="match status" value="1"/>
</dbReference>
<evidence type="ECO:0000256" key="4">
    <source>
        <dbReference type="ARBA" id="ARBA00023267"/>
    </source>
</evidence>
<dbReference type="InterPro" id="IPR045864">
    <property type="entry name" value="aa-tRNA-synth_II/BPL/LPL"/>
</dbReference>
<dbReference type="OrthoDB" id="9807064at2"/>
<dbReference type="CDD" id="cd16442">
    <property type="entry name" value="BPL"/>
    <property type="match status" value="1"/>
</dbReference>
<protein>
    <recommendedName>
        <fullName evidence="5">biotin--[biotin carboxyl-carrier protein] ligase</fullName>
        <ecNumber evidence="5">6.3.4.15</ecNumber>
    </recommendedName>
</protein>
<dbReference type="Gene3D" id="2.30.30.100">
    <property type="match status" value="1"/>
</dbReference>